<gene>
    <name evidence="2" type="ORF">LMG28140_01668</name>
</gene>
<dbReference type="Proteomes" id="UP000598032">
    <property type="component" value="Unassembled WGS sequence"/>
</dbReference>
<evidence type="ECO:0000313" key="3">
    <source>
        <dbReference type="Proteomes" id="UP000598032"/>
    </source>
</evidence>
<accession>A0ABN7HKQ1</accession>
<sequence length="69" mass="7568">MIVRHFDGIVAWAQTRQTNGFMKPSMACFKLPSARCADTPASKPCELCCSSSQASSTSRPSTHMPRKPH</sequence>
<protein>
    <submittedName>
        <fullName evidence="2">Uncharacterized protein</fullName>
    </submittedName>
</protein>
<feature type="compositionally biased region" description="Low complexity" evidence="1">
    <location>
        <begin position="50"/>
        <end position="61"/>
    </location>
</feature>
<feature type="region of interest" description="Disordered" evidence="1">
    <location>
        <begin position="50"/>
        <end position="69"/>
    </location>
</feature>
<organism evidence="2 3">
    <name type="scientific">Paraburkholderia metrosideri</name>
    <dbReference type="NCBI Taxonomy" id="580937"/>
    <lineage>
        <taxon>Bacteria</taxon>
        <taxon>Pseudomonadati</taxon>
        <taxon>Pseudomonadota</taxon>
        <taxon>Betaproteobacteria</taxon>
        <taxon>Burkholderiales</taxon>
        <taxon>Burkholderiaceae</taxon>
        <taxon>Paraburkholderia</taxon>
    </lineage>
</organism>
<reference evidence="2 3" key="1">
    <citation type="submission" date="2020-10" db="EMBL/GenBank/DDBJ databases">
        <authorList>
            <person name="Peeters C."/>
        </authorList>
    </citation>
    <scope>NUCLEOTIDE SEQUENCE [LARGE SCALE GENOMIC DNA]</scope>
    <source>
        <strain evidence="2 3">LMG 28140</strain>
    </source>
</reference>
<proteinExistence type="predicted"/>
<name>A0ABN7HKQ1_9BURK</name>
<comment type="caution">
    <text evidence="2">The sequence shown here is derived from an EMBL/GenBank/DDBJ whole genome shotgun (WGS) entry which is preliminary data.</text>
</comment>
<dbReference type="EMBL" id="CAJHCP010000003">
    <property type="protein sequence ID" value="CAD6524700.1"/>
    <property type="molecule type" value="Genomic_DNA"/>
</dbReference>
<keyword evidence="3" id="KW-1185">Reference proteome</keyword>
<evidence type="ECO:0000256" key="1">
    <source>
        <dbReference type="SAM" id="MobiDB-lite"/>
    </source>
</evidence>
<evidence type="ECO:0000313" key="2">
    <source>
        <dbReference type="EMBL" id="CAD6524700.1"/>
    </source>
</evidence>